<evidence type="ECO:0000256" key="6">
    <source>
        <dbReference type="PROSITE-ProRule" id="PRU10141"/>
    </source>
</evidence>
<keyword evidence="2" id="KW-0808">Transferase</keyword>
<dbReference type="RefSeq" id="XP_002637899.1">
    <property type="nucleotide sequence ID" value="XM_002637853.1"/>
</dbReference>
<dbReference type="PROSITE" id="PS00107">
    <property type="entry name" value="PROTEIN_KINASE_ATP"/>
    <property type="match status" value="1"/>
</dbReference>
<proteinExistence type="predicted"/>
<dbReference type="Gene3D" id="1.10.510.10">
    <property type="entry name" value="Transferase(Phosphotransferase) domain 1"/>
    <property type="match status" value="2"/>
</dbReference>
<dbReference type="Pfam" id="PF00069">
    <property type="entry name" value="Pkinase"/>
    <property type="match status" value="1"/>
</dbReference>
<dbReference type="GeneID" id="8579896"/>
<dbReference type="KEGG" id="cbr:CBG_04705"/>
<dbReference type="InParanoid" id="A8WYA0"/>
<dbReference type="InterPro" id="IPR017441">
    <property type="entry name" value="Protein_kinase_ATP_BS"/>
</dbReference>
<evidence type="ECO:0000313" key="10">
    <source>
        <dbReference type="Proteomes" id="UP000008549"/>
    </source>
</evidence>
<dbReference type="SUPFAM" id="SSF56112">
    <property type="entry name" value="Protein kinase-like (PK-like)"/>
    <property type="match status" value="1"/>
</dbReference>
<name>A8WYA0_CAEBR</name>
<keyword evidence="1" id="KW-0723">Serine/threonine-protein kinase</keyword>
<reference evidence="9 10" key="2">
    <citation type="journal article" date="2011" name="PLoS Genet.">
        <title>Caenorhabditis briggsae recombinant inbred line genotypes reveal inter-strain incompatibility and the evolution of recombination.</title>
        <authorList>
            <person name="Ross J.A."/>
            <person name="Koboldt D.C."/>
            <person name="Staisch J.E."/>
            <person name="Chamberlin H.M."/>
            <person name="Gupta B.P."/>
            <person name="Miller R.D."/>
            <person name="Baird S.E."/>
            <person name="Haag E.S."/>
        </authorList>
    </citation>
    <scope>NUCLEOTIDE SEQUENCE [LARGE SCALE GENOMIC DNA]</scope>
    <source>
        <strain evidence="9 10">AF16</strain>
    </source>
</reference>
<reference evidence="9 10" key="1">
    <citation type="journal article" date="2003" name="PLoS Biol.">
        <title>The genome sequence of Caenorhabditis briggsae: a platform for comparative genomics.</title>
        <authorList>
            <person name="Stein L.D."/>
            <person name="Bao Z."/>
            <person name="Blasiar D."/>
            <person name="Blumenthal T."/>
            <person name="Brent M.R."/>
            <person name="Chen N."/>
            <person name="Chinwalla A."/>
            <person name="Clarke L."/>
            <person name="Clee C."/>
            <person name="Coghlan A."/>
            <person name="Coulson A."/>
            <person name="D'Eustachio P."/>
            <person name="Fitch D.H."/>
            <person name="Fulton L.A."/>
            <person name="Fulton R.E."/>
            <person name="Griffiths-Jones S."/>
            <person name="Harris T.W."/>
            <person name="Hillier L.W."/>
            <person name="Kamath R."/>
            <person name="Kuwabara P.E."/>
            <person name="Mardis E.R."/>
            <person name="Marra M.A."/>
            <person name="Miner T.L."/>
            <person name="Minx P."/>
            <person name="Mullikin J.C."/>
            <person name="Plumb R.W."/>
            <person name="Rogers J."/>
            <person name="Schein J.E."/>
            <person name="Sohrmann M."/>
            <person name="Spieth J."/>
            <person name="Stajich J.E."/>
            <person name="Wei C."/>
            <person name="Willey D."/>
            <person name="Wilson R.K."/>
            <person name="Durbin R."/>
            <person name="Waterston R.H."/>
        </authorList>
    </citation>
    <scope>NUCLEOTIDE SEQUENCE [LARGE SCALE GENOMIC DNA]</scope>
    <source>
        <strain evidence="9 10">AF16</strain>
    </source>
</reference>
<dbReference type="PANTHER" id="PTHR24346">
    <property type="entry name" value="MAP/MICROTUBULE AFFINITY-REGULATING KINASE"/>
    <property type="match status" value="1"/>
</dbReference>
<dbReference type="InterPro" id="IPR002619">
    <property type="entry name" value="CX"/>
</dbReference>
<gene>
    <name evidence="9" type="ORF">CBG04705</name>
    <name evidence="9" type="ORF">CBG_04705</name>
</gene>
<evidence type="ECO:0000256" key="7">
    <source>
        <dbReference type="SAM" id="MobiDB-lite"/>
    </source>
</evidence>
<feature type="binding site" evidence="6">
    <location>
        <position position="41"/>
    </location>
    <ligand>
        <name>ATP</name>
        <dbReference type="ChEBI" id="CHEBI:30616"/>
    </ligand>
</feature>
<keyword evidence="4" id="KW-0418">Kinase</keyword>
<evidence type="ECO:0000256" key="4">
    <source>
        <dbReference type="ARBA" id="ARBA00022777"/>
    </source>
</evidence>
<dbReference type="Pfam" id="PF01705">
    <property type="entry name" value="CX"/>
    <property type="match status" value="1"/>
</dbReference>
<evidence type="ECO:0000256" key="5">
    <source>
        <dbReference type="ARBA" id="ARBA00022840"/>
    </source>
</evidence>
<protein>
    <submittedName>
        <fullName evidence="9">Protein CBG04705</fullName>
    </submittedName>
</protein>
<sequence>MDFSAVKGLPYKPVRKLGNGSFGEVFLMEHIRAPNITAAVKVLEVDYCRKAEILEEFHLHKKLCRTVHQNIINLYWMHRTSDCIYFVMEDVDGGTLFDKFETNKIEPAAAQNYFKQLIAGLKYIHEELKICDFGAAMRYRYGAEEILLGSGVGSAEYTAPELYASLKCRGPPLDVWSAGVTLMLIVSGLQLWKYADIESPGYVDWIKGKTLSRKPWDEMDVSLIKLLRKVVTDKVDKRWTLERIEKCKWMKGGGRGRSRSRLNVGSKGKGGMRGNGVRGGLGVRGSMGGRGSTGSGIRGSSSYSGGVRTGAHGYKVQSKTSSFSDYGSSSFRSSHFGHSPNTQIRPGHPMVVLAAATPILYDNRNYYWSYGLARSETNVSNPTVICEYVFGEDDGELEHVTYSNGTQIKSIFFECSGRVNCCGMYCCHDFGQWWEM</sequence>
<evidence type="ECO:0000256" key="3">
    <source>
        <dbReference type="ARBA" id="ARBA00022741"/>
    </source>
</evidence>
<dbReference type="GO" id="GO:0007095">
    <property type="term" value="P:mitotic G2 DNA damage checkpoint signaling"/>
    <property type="evidence" value="ECO:0000318"/>
    <property type="project" value="GO_Central"/>
</dbReference>
<evidence type="ECO:0000313" key="9">
    <source>
        <dbReference type="EMBL" id="CAP25358.1"/>
    </source>
</evidence>
<feature type="region of interest" description="Disordered" evidence="7">
    <location>
        <begin position="252"/>
        <end position="305"/>
    </location>
</feature>
<dbReference type="AlphaFoldDB" id="A8WYA0"/>
<organism evidence="9 10">
    <name type="scientific">Caenorhabditis briggsae</name>
    <dbReference type="NCBI Taxonomy" id="6238"/>
    <lineage>
        <taxon>Eukaryota</taxon>
        <taxon>Metazoa</taxon>
        <taxon>Ecdysozoa</taxon>
        <taxon>Nematoda</taxon>
        <taxon>Chromadorea</taxon>
        <taxon>Rhabditida</taxon>
        <taxon>Rhabditina</taxon>
        <taxon>Rhabditomorpha</taxon>
        <taxon>Rhabditoidea</taxon>
        <taxon>Rhabditidae</taxon>
        <taxon>Peloderinae</taxon>
        <taxon>Caenorhabditis</taxon>
    </lineage>
</organism>
<evidence type="ECO:0000256" key="1">
    <source>
        <dbReference type="ARBA" id="ARBA00022527"/>
    </source>
</evidence>
<dbReference type="HOGENOM" id="CLU_628872_0_0_1"/>
<dbReference type="GO" id="GO:0035402">
    <property type="term" value="F:histone H3T11 kinase activity"/>
    <property type="evidence" value="ECO:0000318"/>
    <property type="project" value="GO_Central"/>
</dbReference>
<dbReference type="GO" id="GO:0005524">
    <property type="term" value="F:ATP binding"/>
    <property type="evidence" value="ECO:0007669"/>
    <property type="project" value="UniProtKB-UniRule"/>
</dbReference>
<dbReference type="CTD" id="8579896"/>
<feature type="compositionally biased region" description="Gly residues" evidence="7">
    <location>
        <begin position="267"/>
        <end position="297"/>
    </location>
</feature>
<dbReference type="EMBL" id="HE601135">
    <property type="protein sequence ID" value="CAP25358.1"/>
    <property type="molecule type" value="Genomic_DNA"/>
</dbReference>
<accession>A8WYA0</accession>
<dbReference type="PROSITE" id="PS50011">
    <property type="entry name" value="PROTEIN_KINASE_DOM"/>
    <property type="match status" value="1"/>
</dbReference>
<feature type="domain" description="Protein kinase" evidence="8">
    <location>
        <begin position="11"/>
        <end position="250"/>
    </location>
</feature>
<keyword evidence="5 6" id="KW-0067">ATP-binding</keyword>
<keyword evidence="3 6" id="KW-0547">Nucleotide-binding</keyword>
<evidence type="ECO:0000256" key="2">
    <source>
        <dbReference type="ARBA" id="ARBA00022679"/>
    </source>
</evidence>
<dbReference type="Proteomes" id="UP000008549">
    <property type="component" value="Unassembled WGS sequence"/>
</dbReference>
<dbReference type="STRING" id="6238.A8WYA0"/>
<dbReference type="PANTHER" id="PTHR24346:SF82">
    <property type="entry name" value="KP78A-RELATED"/>
    <property type="match status" value="1"/>
</dbReference>
<dbReference type="InterPro" id="IPR000719">
    <property type="entry name" value="Prot_kinase_dom"/>
</dbReference>
<evidence type="ECO:0000259" key="8">
    <source>
        <dbReference type="PROSITE" id="PS50011"/>
    </source>
</evidence>
<keyword evidence="10" id="KW-1185">Reference proteome</keyword>
<dbReference type="InterPro" id="IPR011009">
    <property type="entry name" value="Kinase-like_dom_sf"/>
</dbReference>
<dbReference type="eggNOG" id="KOG0590">
    <property type="taxonomic scope" value="Eukaryota"/>
</dbReference>